<protein>
    <submittedName>
        <fullName evidence="2">Uncharacterized protein</fullName>
    </submittedName>
</protein>
<gene>
    <name evidence="2" type="ORF">ZIOFF_067803</name>
</gene>
<keyword evidence="3" id="KW-1185">Reference proteome</keyword>
<proteinExistence type="predicted"/>
<name>A0A8J5ESZ6_ZINOF</name>
<dbReference type="EMBL" id="JACMSC010000019">
    <property type="protein sequence ID" value="KAG6473885.1"/>
    <property type="molecule type" value="Genomic_DNA"/>
</dbReference>
<organism evidence="2 3">
    <name type="scientific">Zingiber officinale</name>
    <name type="common">Ginger</name>
    <name type="synonym">Amomum zingiber</name>
    <dbReference type="NCBI Taxonomy" id="94328"/>
    <lineage>
        <taxon>Eukaryota</taxon>
        <taxon>Viridiplantae</taxon>
        <taxon>Streptophyta</taxon>
        <taxon>Embryophyta</taxon>
        <taxon>Tracheophyta</taxon>
        <taxon>Spermatophyta</taxon>
        <taxon>Magnoliopsida</taxon>
        <taxon>Liliopsida</taxon>
        <taxon>Zingiberales</taxon>
        <taxon>Zingiberaceae</taxon>
        <taxon>Zingiber</taxon>
    </lineage>
</organism>
<dbReference type="OrthoDB" id="1081388at2759"/>
<accession>A0A8J5ESZ6</accession>
<evidence type="ECO:0000313" key="2">
    <source>
        <dbReference type="EMBL" id="KAG6473885.1"/>
    </source>
</evidence>
<comment type="caution">
    <text evidence="2">The sequence shown here is derived from an EMBL/GenBank/DDBJ whole genome shotgun (WGS) entry which is preliminary data.</text>
</comment>
<sequence length="102" mass="11704">MAVEEEYDVFFAELSKQISLLIMDDDKGELHAQFPQLPRQIIVPPYYGFEAACRRESRGTGVFIPRAAVPRRKNKSRKPIQADIGQEDSKTPPAGDFPWRRQ</sequence>
<reference evidence="2 3" key="1">
    <citation type="submission" date="2020-08" db="EMBL/GenBank/DDBJ databases">
        <title>Plant Genome Project.</title>
        <authorList>
            <person name="Zhang R.-G."/>
        </authorList>
    </citation>
    <scope>NUCLEOTIDE SEQUENCE [LARGE SCALE GENOMIC DNA]</scope>
    <source>
        <tissue evidence="2">Rhizome</tissue>
    </source>
</reference>
<dbReference type="PANTHER" id="PTHR34956">
    <property type="entry name" value="OS05G0397300 PROTEIN"/>
    <property type="match status" value="1"/>
</dbReference>
<dbReference type="AlphaFoldDB" id="A0A8J5ESZ6"/>
<feature type="region of interest" description="Disordered" evidence="1">
    <location>
        <begin position="70"/>
        <end position="102"/>
    </location>
</feature>
<evidence type="ECO:0000256" key="1">
    <source>
        <dbReference type="SAM" id="MobiDB-lite"/>
    </source>
</evidence>
<evidence type="ECO:0000313" key="3">
    <source>
        <dbReference type="Proteomes" id="UP000734854"/>
    </source>
</evidence>
<dbReference type="PANTHER" id="PTHR34956:SF2">
    <property type="entry name" value="OS05G0397300 PROTEIN"/>
    <property type="match status" value="1"/>
</dbReference>
<dbReference type="Proteomes" id="UP000734854">
    <property type="component" value="Unassembled WGS sequence"/>
</dbReference>